<evidence type="ECO:0000256" key="1">
    <source>
        <dbReference type="SAM" id="MobiDB-lite"/>
    </source>
</evidence>
<comment type="caution">
    <text evidence="2">The sequence shown here is derived from an EMBL/GenBank/DDBJ whole genome shotgun (WGS) entry which is preliminary data.</text>
</comment>
<feature type="compositionally biased region" description="Basic residues" evidence="1">
    <location>
        <begin position="74"/>
        <end position="83"/>
    </location>
</feature>
<accession>A0A370AYY5</accession>
<gene>
    <name evidence="2" type="ORF">DVH02_32025</name>
</gene>
<dbReference type="AlphaFoldDB" id="A0A370AYY5"/>
<evidence type="ECO:0000313" key="3">
    <source>
        <dbReference type="Proteomes" id="UP000253741"/>
    </source>
</evidence>
<sequence length="89" mass="9088">MAPAAVLGSVRRALGGRTVLAAPVGERPPAPVHRGPAALPGRPEAVAGPPRASGRHLGVRYPGPRAELPASGGHRPRVRRRGPARPALP</sequence>
<proteinExistence type="predicted"/>
<dbReference type="Proteomes" id="UP000253741">
    <property type="component" value="Unassembled WGS sequence"/>
</dbReference>
<dbReference type="EMBL" id="QQNA01000356">
    <property type="protein sequence ID" value="RDG32833.1"/>
    <property type="molecule type" value="Genomic_DNA"/>
</dbReference>
<protein>
    <submittedName>
        <fullName evidence="2">Uncharacterized protein</fullName>
    </submittedName>
</protein>
<reference evidence="2 3" key="1">
    <citation type="submission" date="2018-07" db="EMBL/GenBank/DDBJ databases">
        <title>Streptomyces species from bats.</title>
        <authorList>
            <person name="Dunlap C."/>
        </authorList>
    </citation>
    <scope>NUCLEOTIDE SEQUENCE [LARGE SCALE GENOMIC DNA]</scope>
    <source>
        <strain evidence="2 3">AC230</strain>
    </source>
</reference>
<name>A0A370AYY5_9ACTN</name>
<organism evidence="2 3">
    <name type="scientific">Streptomyces corynorhini</name>
    <dbReference type="NCBI Taxonomy" id="2282652"/>
    <lineage>
        <taxon>Bacteria</taxon>
        <taxon>Bacillati</taxon>
        <taxon>Actinomycetota</taxon>
        <taxon>Actinomycetes</taxon>
        <taxon>Kitasatosporales</taxon>
        <taxon>Streptomycetaceae</taxon>
        <taxon>Streptomyces</taxon>
    </lineage>
</organism>
<keyword evidence="3" id="KW-1185">Reference proteome</keyword>
<feature type="region of interest" description="Disordered" evidence="1">
    <location>
        <begin position="22"/>
        <end position="89"/>
    </location>
</feature>
<evidence type="ECO:0000313" key="2">
    <source>
        <dbReference type="EMBL" id="RDG32833.1"/>
    </source>
</evidence>
<dbReference type="RefSeq" id="WP_114627360.1">
    <property type="nucleotide sequence ID" value="NZ_QQNA01000356.1"/>
</dbReference>